<protein>
    <recommendedName>
        <fullName evidence="1">Guanylate cyclase domain-containing protein</fullName>
    </recommendedName>
</protein>
<dbReference type="CDD" id="cd07302">
    <property type="entry name" value="CHD"/>
    <property type="match status" value="1"/>
</dbReference>
<dbReference type="InterPro" id="IPR050697">
    <property type="entry name" value="Adenylyl/Guanylyl_Cyclase_3/4"/>
</dbReference>
<dbReference type="Pfam" id="PF00211">
    <property type="entry name" value="Guanylate_cyc"/>
    <property type="match status" value="1"/>
</dbReference>
<dbReference type="GO" id="GO:0004016">
    <property type="term" value="F:adenylate cyclase activity"/>
    <property type="evidence" value="ECO:0007669"/>
    <property type="project" value="UniProtKB-ARBA"/>
</dbReference>
<evidence type="ECO:0000313" key="2">
    <source>
        <dbReference type="EMBL" id="ETR65597.1"/>
    </source>
</evidence>
<dbReference type="PANTHER" id="PTHR43081:SF1">
    <property type="entry name" value="ADENYLATE CYCLASE, TERMINAL-DIFFERENTIATION SPECIFIC"/>
    <property type="match status" value="1"/>
</dbReference>
<comment type="caution">
    <text evidence="2">The sequence shown here is derived from an EMBL/GenBank/DDBJ whole genome shotgun (WGS) entry which is preliminary data.</text>
</comment>
<dbReference type="Gene3D" id="3.30.70.1230">
    <property type="entry name" value="Nucleotide cyclase"/>
    <property type="match status" value="1"/>
</dbReference>
<dbReference type="EMBL" id="ATBP01002669">
    <property type="protein sequence ID" value="ETR65597.1"/>
    <property type="molecule type" value="Genomic_DNA"/>
</dbReference>
<feature type="non-terminal residue" evidence="2">
    <location>
        <position position="249"/>
    </location>
</feature>
<dbReference type="Proteomes" id="UP000189670">
    <property type="component" value="Unassembled WGS sequence"/>
</dbReference>
<evidence type="ECO:0000259" key="1">
    <source>
        <dbReference type="PROSITE" id="PS50125"/>
    </source>
</evidence>
<sequence length="249" mass="27236">MMTDLRGFTALCETLSPEDVLTIINIYLEVMSAVVLKYNGTIDEIIGDGLFIVFGAPIKKDDDAKRSVACALEMQLAMHVVNQKISELGFPELELGIGLNTGEVVVGNIGSRFRTKYGLIGSNVNLTARIESYSIGGQVLISDNTLKACGDILIVNQSFNVLPKGLSASINIHEIIGINEPYNKFLPQNKACEMLSLERSVAIFIYQIKEKQIRNEKICASIIKLAKTGAVIHCEANLELFSNIKISLV</sequence>
<dbReference type="PANTHER" id="PTHR43081">
    <property type="entry name" value="ADENYLATE CYCLASE, TERMINAL-DIFFERENTIATION SPECIFIC-RELATED"/>
    <property type="match status" value="1"/>
</dbReference>
<gene>
    <name evidence="2" type="ORF">OMM_14002</name>
</gene>
<name>A0A1V1NSP0_9BACT</name>
<dbReference type="GO" id="GO:0035556">
    <property type="term" value="P:intracellular signal transduction"/>
    <property type="evidence" value="ECO:0007669"/>
    <property type="project" value="InterPro"/>
</dbReference>
<feature type="domain" description="Guanylate cyclase" evidence="1">
    <location>
        <begin position="1"/>
        <end position="131"/>
    </location>
</feature>
<dbReference type="SMART" id="SM00044">
    <property type="entry name" value="CYCc"/>
    <property type="match status" value="1"/>
</dbReference>
<dbReference type="AlphaFoldDB" id="A0A1V1NSP0"/>
<reference evidence="3" key="1">
    <citation type="submission" date="2012-11" db="EMBL/GenBank/DDBJ databases">
        <authorList>
            <person name="Lucero-Rivera Y.E."/>
            <person name="Tovar-Ramirez D."/>
        </authorList>
    </citation>
    <scope>NUCLEOTIDE SEQUENCE [LARGE SCALE GENOMIC DNA]</scope>
    <source>
        <strain evidence="3">Araruama</strain>
    </source>
</reference>
<organism evidence="2 3">
    <name type="scientific">Candidatus Magnetoglobus multicellularis str. Araruama</name>
    <dbReference type="NCBI Taxonomy" id="890399"/>
    <lineage>
        <taxon>Bacteria</taxon>
        <taxon>Pseudomonadati</taxon>
        <taxon>Thermodesulfobacteriota</taxon>
        <taxon>Desulfobacteria</taxon>
        <taxon>Desulfobacterales</taxon>
        <taxon>Desulfobacteraceae</taxon>
        <taxon>Candidatus Magnetoglobus</taxon>
    </lineage>
</organism>
<dbReference type="SUPFAM" id="SSF55073">
    <property type="entry name" value="Nucleotide cyclase"/>
    <property type="match status" value="1"/>
</dbReference>
<dbReference type="GO" id="GO:0009190">
    <property type="term" value="P:cyclic nucleotide biosynthetic process"/>
    <property type="evidence" value="ECO:0007669"/>
    <property type="project" value="InterPro"/>
</dbReference>
<dbReference type="InterPro" id="IPR001054">
    <property type="entry name" value="A/G_cyclase"/>
</dbReference>
<proteinExistence type="predicted"/>
<dbReference type="PROSITE" id="PS50125">
    <property type="entry name" value="GUANYLATE_CYCLASE_2"/>
    <property type="match status" value="1"/>
</dbReference>
<evidence type="ECO:0000313" key="3">
    <source>
        <dbReference type="Proteomes" id="UP000189670"/>
    </source>
</evidence>
<dbReference type="InterPro" id="IPR029787">
    <property type="entry name" value="Nucleotide_cyclase"/>
</dbReference>
<accession>A0A1V1NSP0</accession>